<name>A0A136Q324_9FIRM</name>
<dbReference type="GO" id="GO:0016811">
    <property type="term" value="F:hydrolase activity, acting on carbon-nitrogen (but not peptide) bonds, in linear amides"/>
    <property type="evidence" value="ECO:0007669"/>
    <property type="project" value="TreeGrafter"/>
</dbReference>
<dbReference type="EMBL" id="LSZW01000063">
    <property type="protein sequence ID" value="KXK65071.1"/>
    <property type="molecule type" value="Genomic_DNA"/>
</dbReference>
<dbReference type="OrthoDB" id="9815144at2"/>
<dbReference type="PANTHER" id="PTHR12993">
    <property type="entry name" value="N-ACETYLGLUCOSAMINYL-PHOSPHATIDYLINOSITOL DE-N-ACETYLASE-RELATED"/>
    <property type="match status" value="1"/>
</dbReference>
<evidence type="ECO:0000313" key="1">
    <source>
        <dbReference type="EMBL" id="KXK65071.1"/>
    </source>
</evidence>
<dbReference type="InterPro" id="IPR024078">
    <property type="entry name" value="LmbE-like_dom_sf"/>
</dbReference>
<dbReference type="AlphaFoldDB" id="A0A136Q324"/>
<comment type="caution">
    <text evidence="1">The sequence shown here is derived from an EMBL/GenBank/DDBJ whole genome shotgun (WGS) entry which is preliminary data.</text>
</comment>
<dbReference type="RefSeq" id="WP_066518831.1">
    <property type="nucleotide sequence ID" value="NZ_CABMOF010000001.1"/>
</dbReference>
<gene>
    <name evidence="1" type="ORF">HMPREF3293_02328</name>
</gene>
<organism evidence="1 2">
    <name type="scientific">Christensenella minuta</name>
    <dbReference type="NCBI Taxonomy" id="626937"/>
    <lineage>
        <taxon>Bacteria</taxon>
        <taxon>Bacillati</taxon>
        <taxon>Bacillota</taxon>
        <taxon>Clostridia</taxon>
        <taxon>Christensenellales</taxon>
        <taxon>Christensenellaceae</taxon>
        <taxon>Christensenella</taxon>
    </lineage>
</organism>
<sequence>MNILAIGCHPDDLEIACAGTLAKYAKRGDEVIMCHVANGNLGHAIIMPDELRDIRTKEAENAAKIIGAESVNIDVGDMNVEASNRDTIEKVVEVIRYAKPDLIITHNPDDYMRDHMQTSQLAFHASFGATVPHMKGAILPGISEAAEAFGTIVPIFFMDTLAGINFIPTEYVDVTDTIELKLEALACHESQIKWMLDHDKIDFIDFVRTCSKYRGLQCSVPYAEGFRQYAGWPRFATKRLLPE</sequence>
<reference evidence="2" key="1">
    <citation type="submission" date="2016-02" db="EMBL/GenBank/DDBJ databases">
        <authorList>
            <person name="Mitreva M."/>
            <person name="Pepin K.H."/>
            <person name="Mihindukulasuriya K.A."/>
            <person name="Fulton R."/>
            <person name="Fronick C."/>
            <person name="O'Laughlin M."/>
            <person name="Miner T."/>
            <person name="Herter B."/>
            <person name="Rosa B.A."/>
            <person name="Cordes M."/>
            <person name="Tomlinson C."/>
            <person name="Wollam A."/>
            <person name="Palsikar V.B."/>
            <person name="Mardis E.R."/>
            <person name="Wilson R.K."/>
        </authorList>
    </citation>
    <scope>NUCLEOTIDE SEQUENCE [LARGE SCALE GENOMIC DNA]</scope>
    <source>
        <strain evidence="2">DSM 22607</strain>
    </source>
</reference>
<proteinExistence type="predicted"/>
<dbReference type="KEGG" id="cmiu:B1H56_03685"/>
<protein>
    <submittedName>
        <fullName evidence="1">N-acetylglucosaminylphosphatidylinositol deacetylase</fullName>
    </submittedName>
</protein>
<evidence type="ECO:0000313" key="2">
    <source>
        <dbReference type="Proteomes" id="UP000070366"/>
    </source>
</evidence>
<dbReference type="InterPro" id="IPR003737">
    <property type="entry name" value="GlcNAc_PI_deacetylase-related"/>
</dbReference>
<dbReference type="Proteomes" id="UP000070366">
    <property type="component" value="Unassembled WGS sequence"/>
</dbReference>
<dbReference type="SUPFAM" id="SSF102588">
    <property type="entry name" value="LmbE-like"/>
    <property type="match status" value="1"/>
</dbReference>
<dbReference type="Pfam" id="PF02585">
    <property type="entry name" value="PIG-L"/>
    <property type="match status" value="1"/>
</dbReference>
<accession>A0A136Q324</accession>
<dbReference type="STRING" id="626937.HMPREF3293_02328"/>
<dbReference type="Gene3D" id="3.40.50.10320">
    <property type="entry name" value="LmbE-like"/>
    <property type="match status" value="1"/>
</dbReference>
<keyword evidence="2" id="KW-1185">Reference proteome</keyword>
<dbReference type="PANTHER" id="PTHR12993:SF30">
    <property type="entry name" value="N-ACETYL-ALPHA-D-GLUCOSAMINYL L-MALATE DEACETYLASE 1"/>
    <property type="match status" value="1"/>
</dbReference>